<keyword evidence="2" id="KW-1133">Transmembrane helix</keyword>
<keyword evidence="3" id="KW-0732">Signal</keyword>
<keyword evidence="2" id="KW-0472">Membrane</keyword>
<comment type="caution">
    <text evidence="4">The sequence shown here is derived from an EMBL/GenBank/DDBJ whole genome shotgun (WGS) entry which is preliminary data.</text>
</comment>
<feature type="transmembrane region" description="Helical" evidence="2">
    <location>
        <begin position="78"/>
        <end position="100"/>
    </location>
</feature>
<evidence type="ECO:0000256" key="2">
    <source>
        <dbReference type="SAM" id="Phobius"/>
    </source>
</evidence>
<evidence type="ECO:0000313" key="5">
    <source>
        <dbReference type="Proteomes" id="UP001372834"/>
    </source>
</evidence>
<dbReference type="Proteomes" id="UP001372834">
    <property type="component" value="Unassembled WGS sequence"/>
</dbReference>
<dbReference type="AlphaFoldDB" id="A0AAN8SC46"/>
<keyword evidence="2" id="KW-0812">Transmembrane</keyword>
<name>A0AAN8SC46_POLSC</name>
<evidence type="ECO:0000313" key="4">
    <source>
        <dbReference type="EMBL" id="KAK6643311.1"/>
    </source>
</evidence>
<accession>A0AAN8SC46</accession>
<gene>
    <name evidence="4" type="ORF">RUM43_004816</name>
</gene>
<evidence type="ECO:0000256" key="1">
    <source>
        <dbReference type="SAM" id="MobiDB-lite"/>
    </source>
</evidence>
<sequence>MFRIRKKIIFLVVCQICLLINAESDEGRDFGGHLGHGENHHDYQIAQYPPNYYPTGNDYADHYDSPLQSLLGRGLNLLMLKMGVVGFIKGVVLLFFFGFLIKLPFILLKVAVLKSLFLPFLVAPLLYQYYMSNMNQSDATTTSKPGENASKPNEGDLFSSGRYLDDDSLSVAWKSVKMFAENEQCLERIYCVLGATNNDSFTGNAFSRVLKFIQNTSPPVVSERMTLIAKAFNKGSRTASCPVDEYKCDAPEILLQQGLRKIKIL</sequence>
<feature type="region of interest" description="Disordered" evidence="1">
    <location>
        <begin position="138"/>
        <end position="159"/>
    </location>
</feature>
<feature type="chain" id="PRO_5042918382" evidence="3">
    <location>
        <begin position="25"/>
        <end position="265"/>
    </location>
</feature>
<evidence type="ECO:0000256" key="3">
    <source>
        <dbReference type="SAM" id="SignalP"/>
    </source>
</evidence>
<proteinExistence type="predicted"/>
<feature type="transmembrane region" description="Helical" evidence="2">
    <location>
        <begin position="112"/>
        <end position="130"/>
    </location>
</feature>
<organism evidence="4 5">
    <name type="scientific">Polyplax serrata</name>
    <name type="common">Common mouse louse</name>
    <dbReference type="NCBI Taxonomy" id="468196"/>
    <lineage>
        <taxon>Eukaryota</taxon>
        <taxon>Metazoa</taxon>
        <taxon>Ecdysozoa</taxon>
        <taxon>Arthropoda</taxon>
        <taxon>Hexapoda</taxon>
        <taxon>Insecta</taxon>
        <taxon>Pterygota</taxon>
        <taxon>Neoptera</taxon>
        <taxon>Paraneoptera</taxon>
        <taxon>Psocodea</taxon>
        <taxon>Troctomorpha</taxon>
        <taxon>Phthiraptera</taxon>
        <taxon>Anoplura</taxon>
        <taxon>Polyplacidae</taxon>
        <taxon>Polyplax</taxon>
    </lineage>
</organism>
<feature type="signal peptide" evidence="3">
    <location>
        <begin position="1"/>
        <end position="24"/>
    </location>
</feature>
<reference evidence="4 5" key="1">
    <citation type="submission" date="2023-10" db="EMBL/GenBank/DDBJ databases">
        <title>Genomes of two closely related lineages of the louse Polyplax serrata with different host specificities.</title>
        <authorList>
            <person name="Martinu J."/>
            <person name="Tarabai H."/>
            <person name="Stefka J."/>
            <person name="Hypsa V."/>
        </authorList>
    </citation>
    <scope>NUCLEOTIDE SEQUENCE [LARGE SCALE GENOMIC DNA]</scope>
    <source>
        <strain evidence="4">HR10_N</strain>
    </source>
</reference>
<protein>
    <submittedName>
        <fullName evidence="4">Uncharacterized protein</fullName>
    </submittedName>
</protein>
<dbReference type="EMBL" id="JAWJWE010000002">
    <property type="protein sequence ID" value="KAK6643311.1"/>
    <property type="molecule type" value="Genomic_DNA"/>
</dbReference>